<dbReference type="EMBL" id="OX459951">
    <property type="protein sequence ID" value="CAI9157143.1"/>
    <property type="molecule type" value="Genomic_DNA"/>
</dbReference>
<keyword evidence="2" id="KW-1185">Reference proteome</keyword>
<gene>
    <name evidence="1" type="ORF">MRATA1EN1_LOCUS6105</name>
</gene>
<sequence length="107" mass="11854">MEKQLKKNQVAKVGATSDLGKLKLVMIAGVSWESGKLLEPLLLALSIFSEPSLWAPDLLRMDVFVRAERLRAEPAQCPSPYRERCLGCFLHAPGFSHIPHSCLPLAE</sequence>
<name>A0ABN8Y9L0_RANTA</name>
<accession>A0ABN8Y9L0</accession>
<reference evidence="1" key="1">
    <citation type="submission" date="2023-04" db="EMBL/GenBank/DDBJ databases">
        <authorList>
            <consortium name="ELIXIR-Norway"/>
        </authorList>
    </citation>
    <scope>NUCLEOTIDE SEQUENCE [LARGE SCALE GENOMIC DNA]</scope>
</reference>
<proteinExistence type="predicted"/>
<evidence type="ECO:0000313" key="2">
    <source>
        <dbReference type="Proteomes" id="UP001176941"/>
    </source>
</evidence>
<dbReference type="Proteomes" id="UP001176941">
    <property type="component" value="Chromosome 15"/>
</dbReference>
<evidence type="ECO:0000313" key="1">
    <source>
        <dbReference type="EMBL" id="CAI9157143.1"/>
    </source>
</evidence>
<organism evidence="1 2">
    <name type="scientific">Rangifer tarandus platyrhynchus</name>
    <name type="common">Svalbard reindeer</name>
    <dbReference type="NCBI Taxonomy" id="3082113"/>
    <lineage>
        <taxon>Eukaryota</taxon>
        <taxon>Metazoa</taxon>
        <taxon>Chordata</taxon>
        <taxon>Craniata</taxon>
        <taxon>Vertebrata</taxon>
        <taxon>Euteleostomi</taxon>
        <taxon>Mammalia</taxon>
        <taxon>Eutheria</taxon>
        <taxon>Laurasiatheria</taxon>
        <taxon>Artiodactyla</taxon>
        <taxon>Ruminantia</taxon>
        <taxon>Pecora</taxon>
        <taxon>Cervidae</taxon>
        <taxon>Odocoileinae</taxon>
        <taxon>Rangifer</taxon>
    </lineage>
</organism>
<protein>
    <submittedName>
        <fullName evidence="1">Uncharacterized protein</fullName>
    </submittedName>
</protein>